<evidence type="ECO:0000256" key="7">
    <source>
        <dbReference type="ARBA" id="ARBA00023136"/>
    </source>
</evidence>
<evidence type="ECO:0000313" key="12">
    <source>
        <dbReference type="EMBL" id="KFB11151.1"/>
    </source>
</evidence>
<name>A0A084UDW5_9HYPH</name>
<feature type="region of interest" description="Disordered" evidence="10">
    <location>
        <begin position="190"/>
        <end position="214"/>
    </location>
</feature>
<keyword evidence="4 9" id="KW-0997">Cell inner membrane</keyword>
<keyword evidence="6 9" id="KW-1133">Transmembrane helix</keyword>
<proteinExistence type="inferred from homology"/>
<feature type="transmembrane region" description="Helical" evidence="9">
    <location>
        <begin position="152"/>
        <end position="173"/>
    </location>
</feature>
<evidence type="ECO:0000313" key="13">
    <source>
        <dbReference type="Proteomes" id="UP000053675"/>
    </source>
</evidence>
<evidence type="ECO:0000259" key="11">
    <source>
        <dbReference type="Pfam" id="PF04290"/>
    </source>
</evidence>
<dbReference type="RefSeq" id="WP_036482754.1">
    <property type="nucleotide sequence ID" value="NZ_JMQM01000001.1"/>
</dbReference>
<dbReference type="PATRIC" id="fig|472175.3.peg.2185"/>
<feature type="domain" description="Tripartite ATP-independent periplasmic transporters DctQ component" evidence="11">
    <location>
        <begin position="30"/>
        <end position="177"/>
    </location>
</feature>
<dbReference type="Pfam" id="PF04290">
    <property type="entry name" value="DctQ"/>
    <property type="match status" value="1"/>
</dbReference>
<feature type="transmembrane region" description="Helical" evidence="9">
    <location>
        <begin position="52"/>
        <end position="70"/>
    </location>
</feature>
<keyword evidence="13" id="KW-1185">Reference proteome</keyword>
<dbReference type="AlphaFoldDB" id="A0A084UDW5"/>
<feature type="transmembrane region" description="Helical" evidence="9">
    <location>
        <begin position="20"/>
        <end position="40"/>
    </location>
</feature>
<evidence type="ECO:0000256" key="6">
    <source>
        <dbReference type="ARBA" id="ARBA00022989"/>
    </source>
</evidence>
<evidence type="ECO:0000256" key="8">
    <source>
        <dbReference type="ARBA" id="ARBA00038436"/>
    </source>
</evidence>
<feature type="transmembrane region" description="Helical" evidence="9">
    <location>
        <begin position="91"/>
        <end position="113"/>
    </location>
</feature>
<comment type="caution">
    <text evidence="12">The sequence shown here is derived from an EMBL/GenBank/DDBJ whole genome shotgun (WGS) entry which is preliminary data.</text>
</comment>
<reference evidence="12 13" key="1">
    <citation type="submission" date="2014-05" db="EMBL/GenBank/DDBJ databases">
        <title>Draft Genome Sequence of Nitratireductor basaltis Strain UMTGB225, A Marine Bacterium Isolated from Green Barrel Tunicate.</title>
        <authorList>
            <person name="Gan H.Y."/>
        </authorList>
    </citation>
    <scope>NUCLEOTIDE SEQUENCE [LARGE SCALE GENOMIC DNA]</scope>
    <source>
        <strain evidence="12 13">UMTGB225</strain>
    </source>
</reference>
<dbReference type="GO" id="GO:0005886">
    <property type="term" value="C:plasma membrane"/>
    <property type="evidence" value="ECO:0007669"/>
    <property type="project" value="UniProtKB-SubCell"/>
</dbReference>
<keyword evidence="2 9" id="KW-0813">Transport</keyword>
<comment type="subcellular location">
    <subcellularLocation>
        <location evidence="1 9">Cell inner membrane</location>
        <topology evidence="1 9">Multi-pass membrane protein</topology>
    </subcellularLocation>
</comment>
<evidence type="ECO:0000256" key="9">
    <source>
        <dbReference type="RuleBase" id="RU369079"/>
    </source>
</evidence>
<keyword evidence="5 9" id="KW-0812">Transmembrane</keyword>
<dbReference type="OrthoDB" id="8030921at2"/>
<organism evidence="12 13">
    <name type="scientific">Nitratireductor basaltis</name>
    <dbReference type="NCBI Taxonomy" id="472175"/>
    <lineage>
        <taxon>Bacteria</taxon>
        <taxon>Pseudomonadati</taxon>
        <taxon>Pseudomonadota</taxon>
        <taxon>Alphaproteobacteria</taxon>
        <taxon>Hyphomicrobiales</taxon>
        <taxon>Phyllobacteriaceae</taxon>
        <taxon>Nitratireductor</taxon>
    </lineage>
</organism>
<comment type="similarity">
    <text evidence="8 9">Belongs to the TRAP transporter small permease family.</text>
</comment>
<keyword evidence="3" id="KW-1003">Cell membrane</keyword>
<evidence type="ECO:0000256" key="1">
    <source>
        <dbReference type="ARBA" id="ARBA00004429"/>
    </source>
</evidence>
<protein>
    <recommendedName>
        <fullName evidence="9">TRAP transporter small permease protein</fullName>
    </recommendedName>
</protein>
<dbReference type="Proteomes" id="UP000053675">
    <property type="component" value="Unassembled WGS sequence"/>
</dbReference>
<evidence type="ECO:0000256" key="5">
    <source>
        <dbReference type="ARBA" id="ARBA00022692"/>
    </source>
</evidence>
<sequence>MRLLISLISRINRIMSETGVALACLFLVMMTAAVILQVVSREMRAPIGWTEEVALASMVWVSFLVGPWAYRHHQFTRIDVAVEMMSTRSRAILNIMIHLFEAALLVGAIYYSWRFFTGGNSLLPQTTRLVRGLAEPIIGADAAGAIVVKNKYVYFILPAGFTGLLMVALEHLLRTLRALLTGQEEHRNFDLDGTARTPEGDAGGSRSDQTGREG</sequence>
<dbReference type="GO" id="GO:0022857">
    <property type="term" value="F:transmembrane transporter activity"/>
    <property type="evidence" value="ECO:0007669"/>
    <property type="project" value="UniProtKB-UniRule"/>
</dbReference>
<evidence type="ECO:0000256" key="10">
    <source>
        <dbReference type="SAM" id="MobiDB-lite"/>
    </source>
</evidence>
<evidence type="ECO:0000256" key="3">
    <source>
        <dbReference type="ARBA" id="ARBA00022475"/>
    </source>
</evidence>
<accession>A0A084UDW5</accession>
<dbReference type="STRING" id="472175.EL18_02196"/>
<evidence type="ECO:0000256" key="4">
    <source>
        <dbReference type="ARBA" id="ARBA00022519"/>
    </source>
</evidence>
<dbReference type="InterPro" id="IPR007387">
    <property type="entry name" value="TRAP_DctQ"/>
</dbReference>
<gene>
    <name evidence="12" type="ORF">EL18_02196</name>
</gene>
<dbReference type="eggNOG" id="COG3090">
    <property type="taxonomic scope" value="Bacteria"/>
</dbReference>
<keyword evidence="7 9" id="KW-0472">Membrane</keyword>
<dbReference type="InterPro" id="IPR055348">
    <property type="entry name" value="DctQ"/>
</dbReference>
<dbReference type="EMBL" id="JMQM01000001">
    <property type="protein sequence ID" value="KFB11151.1"/>
    <property type="molecule type" value="Genomic_DNA"/>
</dbReference>
<evidence type="ECO:0000256" key="2">
    <source>
        <dbReference type="ARBA" id="ARBA00022448"/>
    </source>
</evidence>
<comment type="subunit">
    <text evidence="9">The complex comprises the extracytoplasmic solute receptor protein and the two transmembrane proteins.</text>
</comment>
<comment type="function">
    <text evidence="9">Part of the tripartite ATP-independent periplasmic (TRAP) transport system.</text>
</comment>
<dbReference type="PANTHER" id="PTHR35011">
    <property type="entry name" value="2,3-DIKETO-L-GULONATE TRAP TRANSPORTER SMALL PERMEASE PROTEIN YIAM"/>
    <property type="match status" value="1"/>
</dbReference>